<dbReference type="AlphaFoldDB" id="A0A9D1AMP6"/>
<reference evidence="1" key="2">
    <citation type="journal article" date="2021" name="PeerJ">
        <title>Extensive microbial diversity within the chicken gut microbiome revealed by metagenomics and culture.</title>
        <authorList>
            <person name="Gilroy R."/>
            <person name="Ravi A."/>
            <person name="Getino M."/>
            <person name="Pursley I."/>
            <person name="Horton D.L."/>
            <person name="Alikhan N.F."/>
            <person name="Baker D."/>
            <person name="Gharbi K."/>
            <person name="Hall N."/>
            <person name="Watson M."/>
            <person name="Adriaenssens E.M."/>
            <person name="Foster-Nyarko E."/>
            <person name="Jarju S."/>
            <person name="Secka A."/>
            <person name="Antonio M."/>
            <person name="Oren A."/>
            <person name="Chaudhuri R.R."/>
            <person name="La Ragione R."/>
            <person name="Hildebrand F."/>
            <person name="Pallen M.J."/>
        </authorList>
    </citation>
    <scope>NUCLEOTIDE SEQUENCE</scope>
    <source>
        <strain evidence="1">ChiSxjej1B13-7958</strain>
    </source>
</reference>
<comment type="caution">
    <text evidence="1">The sequence shown here is derived from an EMBL/GenBank/DDBJ whole genome shotgun (WGS) entry which is preliminary data.</text>
</comment>
<organism evidence="1 2">
    <name type="scientific">Candidatus Caccousia avicola</name>
    <dbReference type="NCBI Taxonomy" id="2840721"/>
    <lineage>
        <taxon>Bacteria</taxon>
        <taxon>Bacillati</taxon>
        <taxon>Bacillota</taxon>
        <taxon>Clostridia</taxon>
        <taxon>Eubacteriales</taxon>
        <taxon>Oscillospiraceae</taxon>
        <taxon>Oscillospiraceae incertae sedis</taxon>
        <taxon>Candidatus Caccousia</taxon>
    </lineage>
</organism>
<gene>
    <name evidence="1" type="ORF">IAB89_06215</name>
</gene>
<evidence type="ECO:0000313" key="1">
    <source>
        <dbReference type="EMBL" id="HIR47239.1"/>
    </source>
</evidence>
<accession>A0A9D1AMP6</accession>
<dbReference type="Proteomes" id="UP000824242">
    <property type="component" value="Unassembled WGS sequence"/>
</dbReference>
<name>A0A9D1AMP6_9FIRM</name>
<sequence>MAQSFYVSLSPHDAEARIHAAVVGGSVTGEEIDRFMLDGPDGKVCLVSIYEKHFWRAGNRLTLTATVDNLQGRTRVHLVSGGGGEGLFRFDWGASESFESCAIDALAPFRL</sequence>
<evidence type="ECO:0000313" key="2">
    <source>
        <dbReference type="Proteomes" id="UP000824242"/>
    </source>
</evidence>
<dbReference type="Pfam" id="PF19524">
    <property type="entry name" value="DUF6054"/>
    <property type="match status" value="1"/>
</dbReference>
<dbReference type="EMBL" id="DVGZ01000063">
    <property type="protein sequence ID" value="HIR47239.1"/>
    <property type="molecule type" value="Genomic_DNA"/>
</dbReference>
<protein>
    <submittedName>
        <fullName evidence="1">Uncharacterized protein</fullName>
    </submittedName>
</protein>
<reference evidence="1" key="1">
    <citation type="submission" date="2020-10" db="EMBL/GenBank/DDBJ databases">
        <authorList>
            <person name="Gilroy R."/>
        </authorList>
    </citation>
    <scope>NUCLEOTIDE SEQUENCE</scope>
    <source>
        <strain evidence="1">ChiSxjej1B13-7958</strain>
    </source>
</reference>
<dbReference type="InterPro" id="IPR046117">
    <property type="entry name" value="DUF6054"/>
</dbReference>
<proteinExistence type="predicted"/>